<keyword evidence="2" id="KW-1185">Reference proteome</keyword>
<organism evidence="1 2">
    <name type="scientific">Smallanthus sonchifolius</name>
    <dbReference type="NCBI Taxonomy" id="185202"/>
    <lineage>
        <taxon>Eukaryota</taxon>
        <taxon>Viridiplantae</taxon>
        <taxon>Streptophyta</taxon>
        <taxon>Embryophyta</taxon>
        <taxon>Tracheophyta</taxon>
        <taxon>Spermatophyta</taxon>
        <taxon>Magnoliopsida</taxon>
        <taxon>eudicotyledons</taxon>
        <taxon>Gunneridae</taxon>
        <taxon>Pentapetalae</taxon>
        <taxon>asterids</taxon>
        <taxon>campanulids</taxon>
        <taxon>Asterales</taxon>
        <taxon>Asteraceae</taxon>
        <taxon>Asteroideae</taxon>
        <taxon>Heliantheae alliance</taxon>
        <taxon>Millerieae</taxon>
        <taxon>Smallanthus</taxon>
    </lineage>
</organism>
<reference evidence="1 2" key="2">
    <citation type="journal article" date="2022" name="Mol. Ecol. Resour.">
        <title>The genomes of chicory, endive, great burdock and yacon provide insights into Asteraceae paleo-polyploidization history and plant inulin production.</title>
        <authorList>
            <person name="Fan W."/>
            <person name="Wang S."/>
            <person name="Wang H."/>
            <person name="Wang A."/>
            <person name="Jiang F."/>
            <person name="Liu H."/>
            <person name="Zhao H."/>
            <person name="Xu D."/>
            <person name="Zhang Y."/>
        </authorList>
    </citation>
    <scope>NUCLEOTIDE SEQUENCE [LARGE SCALE GENOMIC DNA]</scope>
    <source>
        <strain evidence="2">cv. Yunnan</strain>
        <tissue evidence="1">Leaves</tissue>
    </source>
</reference>
<reference evidence="2" key="1">
    <citation type="journal article" date="2022" name="Mol. Ecol. Resour.">
        <title>The genomes of chicory, endive, great burdock and yacon provide insights into Asteraceae palaeo-polyploidization history and plant inulin production.</title>
        <authorList>
            <person name="Fan W."/>
            <person name="Wang S."/>
            <person name="Wang H."/>
            <person name="Wang A."/>
            <person name="Jiang F."/>
            <person name="Liu H."/>
            <person name="Zhao H."/>
            <person name="Xu D."/>
            <person name="Zhang Y."/>
        </authorList>
    </citation>
    <scope>NUCLEOTIDE SEQUENCE [LARGE SCALE GENOMIC DNA]</scope>
    <source>
        <strain evidence="2">cv. Yunnan</strain>
    </source>
</reference>
<comment type="caution">
    <text evidence="1">The sequence shown here is derived from an EMBL/GenBank/DDBJ whole genome shotgun (WGS) entry which is preliminary data.</text>
</comment>
<dbReference type="Proteomes" id="UP001056120">
    <property type="component" value="Linkage Group LG02"/>
</dbReference>
<protein>
    <submittedName>
        <fullName evidence="1">Uncharacterized protein</fullName>
    </submittedName>
</protein>
<accession>A0ACB9JZR6</accession>
<proteinExistence type="predicted"/>
<evidence type="ECO:0000313" key="2">
    <source>
        <dbReference type="Proteomes" id="UP001056120"/>
    </source>
</evidence>
<sequence>MELESPRCKTLPPVATGPPHSSEFSQPTHKCALYSIFNALLSWRNKGFLPLEALAIVIIPLLHYLANANVPLLGLELSPDALEVFVSYTFYMMIVDVINSLVEIPHASVLRNARLIKVETTSSLCMRILNSRGLEASNQLSAFLP</sequence>
<name>A0ACB9JZR6_9ASTR</name>
<dbReference type="EMBL" id="CM042019">
    <property type="protein sequence ID" value="KAI3825555.1"/>
    <property type="molecule type" value="Genomic_DNA"/>
</dbReference>
<gene>
    <name evidence="1" type="ORF">L1987_07045</name>
</gene>
<evidence type="ECO:0000313" key="1">
    <source>
        <dbReference type="EMBL" id="KAI3825555.1"/>
    </source>
</evidence>